<keyword evidence="3" id="KW-0255">Endonuclease</keyword>
<reference evidence="4" key="1">
    <citation type="journal article" date="2019" name="Int. J. Syst. Evol. Microbiol.">
        <title>The Global Catalogue of Microorganisms (GCM) 10K type strain sequencing project: providing services to taxonomists for standard genome sequencing and annotation.</title>
        <authorList>
            <consortium name="The Broad Institute Genomics Platform"/>
            <consortium name="The Broad Institute Genome Sequencing Center for Infectious Disease"/>
            <person name="Wu L."/>
            <person name="Ma J."/>
        </authorList>
    </citation>
    <scope>NUCLEOTIDE SEQUENCE [LARGE SCALE GENOMIC DNA]</scope>
    <source>
        <strain evidence="4">CCUG 62952</strain>
    </source>
</reference>
<dbReference type="InterPro" id="IPR005135">
    <property type="entry name" value="Endo/exonuclease/phosphatase"/>
</dbReference>
<keyword evidence="3" id="KW-0540">Nuclease</keyword>
<keyword evidence="3" id="KW-0378">Hydrolase</keyword>
<feature type="transmembrane region" description="Helical" evidence="1">
    <location>
        <begin position="38"/>
        <end position="61"/>
    </location>
</feature>
<protein>
    <submittedName>
        <fullName evidence="3">Endonuclease/exonuclease/phosphatase family protein</fullName>
    </submittedName>
</protein>
<keyword evidence="1" id="KW-0472">Membrane</keyword>
<accession>A0ABW3CW12</accession>
<dbReference type="InterPro" id="IPR050410">
    <property type="entry name" value="CCR4/nocturin_mRNA_transcr"/>
</dbReference>
<keyword evidence="1" id="KW-0812">Transmembrane</keyword>
<feature type="transmembrane region" description="Helical" evidence="1">
    <location>
        <begin position="12"/>
        <end position="32"/>
    </location>
</feature>
<dbReference type="CDD" id="cd09084">
    <property type="entry name" value="EEP-2"/>
    <property type="match status" value="1"/>
</dbReference>
<feature type="transmembrane region" description="Helical" evidence="1">
    <location>
        <begin position="68"/>
        <end position="86"/>
    </location>
</feature>
<dbReference type="SUPFAM" id="SSF56219">
    <property type="entry name" value="DNase I-like"/>
    <property type="match status" value="1"/>
</dbReference>
<dbReference type="GO" id="GO:0004519">
    <property type="term" value="F:endonuclease activity"/>
    <property type="evidence" value="ECO:0007669"/>
    <property type="project" value="UniProtKB-KW"/>
</dbReference>
<feature type="domain" description="Endonuclease/exonuclease/phosphatase" evidence="2">
    <location>
        <begin position="103"/>
        <end position="331"/>
    </location>
</feature>
<evidence type="ECO:0000259" key="2">
    <source>
        <dbReference type="Pfam" id="PF03372"/>
    </source>
</evidence>
<sequence length="340" mass="39895">MKNLSFLDKIIFLINSLFAALLLLSYGLPYVFPNAFPVLAVLSLTVPVLILVNLFFVVYWVIRLKRQLLLSALVLLLGFGHLNSLYRFSNKSFKKNREDFSVMSYNVRLFNLYEWINDKRTEDNIVSFIEKKNPDALCLQEFHLRKEDAFSSMYPYRYIKLKSQNNKAGLAIFSKFRIVNSGSLDFPDTYNNGIYADIVKGTDTIRVYNLHLESLRIDPYKEELTQENSGRLLKRMSRSFVKQQFQSDIFALHQKGHRFQRVVCGDFNNTQYSHVYKEIKGDMMDAFDEAGSGFGRTFKFKFFPLRIDFIFVEKHMKVKGFETFKEEYSDHYPVMATLKI</sequence>
<evidence type="ECO:0000313" key="4">
    <source>
        <dbReference type="Proteomes" id="UP001596978"/>
    </source>
</evidence>
<dbReference type="RefSeq" id="WP_386404183.1">
    <property type="nucleotide sequence ID" value="NZ_JBHTJH010000004.1"/>
</dbReference>
<name>A0ABW3CW12_9FLAO</name>
<evidence type="ECO:0000313" key="3">
    <source>
        <dbReference type="EMBL" id="MFD0861345.1"/>
    </source>
</evidence>
<keyword evidence="4" id="KW-1185">Reference proteome</keyword>
<dbReference type="Pfam" id="PF03372">
    <property type="entry name" value="Exo_endo_phos"/>
    <property type="match status" value="1"/>
</dbReference>
<dbReference type="PANTHER" id="PTHR12121:SF36">
    <property type="entry name" value="ENDONUCLEASE_EXONUCLEASE_PHOSPHATASE DOMAIN-CONTAINING PROTEIN"/>
    <property type="match status" value="1"/>
</dbReference>
<dbReference type="PANTHER" id="PTHR12121">
    <property type="entry name" value="CARBON CATABOLITE REPRESSOR PROTEIN 4"/>
    <property type="match status" value="1"/>
</dbReference>
<keyword evidence="1" id="KW-1133">Transmembrane helix</keyword>
<organism evidence="3 4">
    <name type="scientific">Sungkyunkwania multivorans</name>
    <dbReference type="NCBI Taxonomy" id="1173618"/>
    <lineage>
        <taxon>Bacteria</taxon>
        <taxon>Pseudomonadati</taxon>
        <taxon>Bacteroidota</taxon>
        <taxon>Flavobacteriia</taxon>
        <taxon>Flavobacteriales</taxon>
        <taxon>Flavobacteriaceae</taxon>
        <taxon>Sungkyunkwania</taxon>
    </lineage>
</organism>
<proteinExistence type="predicted"/>
<gene>
    <name evidence="3" type="ORF">ACFQ1M_03930</name>
</gene>
<dbReference type="Proteomes" id="UP001596978">
    <property type="component" value="Unassembled WGS sequence"/>
</dbReference>
<evidence type="ECO:0000256" key="1">
    <source>
        <dbReference type="SAM" id="Phobius"/>
    </source>
</evidence>
<dbReference type="Gene3D" id="3.60.10.10">
    <property type="entry name" value="Endonuclease/exonuclease/phosphatase"/>
    <property type="match status" value="1"/>
</dbReference>
<comment type="caution">
    <text evidence="3">The sequence shown here is derived from an EMBL/GenBank/DDBJ whole genome shotgun (WGS) entry which is preliminary data.</text>
</comment>
<dbReference type="InterPro" id="IPR036691">
    <property type="entry name" value="Endo/exonu/phosph_ase_sf"/>
</dbReference>
<dbReference type="EMBL" id="JBHTJH010000004">
    <property type="protein sequence ID" value="MFD0861345.1"/>
    <property type="molecule type" value="Genomic_DNA"/>
</dbReference>